<keyword evidence="5 8" id="KW-0663">Pyridoxal phosphate</keyword>
<dbReference type="GO" id="GO:0006565">
    <property type="term" value="P:L-serine catabolic process"/>
    <property type="evidence" value="ECO:0007669"/>
    <property type="project" value="TreeGrafter"/>
</dbReference>
<evidence type="ECO:0000256" key="8">
    <source>
        <dbReference type="PIRSR" id="PIRSR006278-2"/>
    </source>
</evidence>
<dbReference type="Gene3D" id="3.40.50.1100">
    <property type="match status" value="2"/>
</dbReference>
<proteinExistence type="inferred from homology"/>
<keyword evidence="11" id="KW-1185">Reference proteome</keyword>
<dbReference type="SUPFAM" id="SSF53686">
    <property type="entry name" value="Tryptophan synthase beta subunit-like PLP-dependent enzymes"/>
    <property type="match status" value="1"/>
</dbReference>
<evidence type="ECO:0000256" key="6">
    <source>
        <dbReference type="ARBA" id="ARBA00023239"/>
    </source>
</evidence>
<reference evidence="10 11" key="1">
    <citation type="submission" date="2015-06" db="EMBL/GenBank/DDBJ databases">
        <title>Expansion of signal transduction pathways in fungi by whole-genome duplication.</title>
        <authorList>
            <consortium name="DOE Joint Genome Institute"/>
            <person name="Corrochano L.M."/>
            <person name="Kuo A."/>
            <person name="Marcet-Houben M."/>
            <person name="Polaino S."/>
            <person name="Salamov A."/>
            <person name="Villalobos J.M."/>
            <person name="Alvarez M.I."/>
            <person name="Avalos J."/>
            <person name="Benito E.P."/>
            <person name="Benoit I."/>
            <person name="Burger G."/>
            <person name="Camino L.P."/>
            <person name="Canovas D."/>
            <person name="Cerda-Olmedo E."/>
            <person name="Cheng J.-F."/>
            <person name="Dominguez A."/>
            <person name="Elias M."/>
            <person name="Eslava A.P."/>
            <person name="Glaser F."/>
            <person name="Grimwood J."/>
            <person name="Gutierrez G."/>
            <person name="Heitman J."/>
            <person name="Henrissat B."/>
            <person name="Iturriaga E.A."/>
            <person name="Lang B.F."/>
            <person name="Lavin J.L."/>
            <person name="Lee S."/>
            <person name="Li W."/>
            <person name="Lindquist E."/>
            <person name="Lopez-Garcia S."/>
            <person name="Luque E.M."/>
            <person name="Marcos A.T."/>
            <person name="Martin J."/>
            <person name="Mccluskey K."/>
            <person name="Medina H.R."/>
            <person name="Miralles-Duran A."/>
            <person name="Miyazaki A."/>
            <person name="Munoz-Torres E."/>
            <person name="Oguiza J.A."/>
            <person name="Ohm R."/>
            <person name="Olmedo M."/>
            <person name="Orejas M."/>
            <person name="Ortiz-Castellanos L."/>
            <person name="Pisabarro A.G."/>
            <person name="Rodriguez-Romero J."/>
            <person name="Ruiz-Herrera J."/>
            <person name="Ruiz-Vazquez R."/>
            <person name="Sanz C."/>
            <person name="Schackwitz W."/>
            <person name="Schmutz J."/>
            <person name="Shahriari M."/>
            <person name="Shelest E."/>
            <person name="Silva-Franco F."/>
            <person name="Soanes D."/>
            <person name="Syed K."/>
            <person name="Tagua V.G."/>
            <person name="Talbot N.J."/>
            <person name="Thon M."/>
            <person name="De Vries R.P."/>
            <person name="Wiebenga A."/>
            <person name="Yadav J.S."/>
            <person name="Braun E.L."/>
            <person name="Baker S."/>
            <person name="Garre V."/>
            <person name="Horwitz B."/>
            <person name="Torres-Martinez S."/>
            <person name="Idnurm A."/>
            <person name="Herrera-Estrella A."/>
            <person name="Gabaldon T."/>
            <person name="Grigoriev I.V."/>
        </authorList>
    </citation>
    <scope>NUCLEOTIDE SEQUENCE [LARGE SCALE GENOMIC DNA]</scope>
    <source>
        <strain evidence="10 11">CBS 277.49</strain>
    </source>
</reference>
<evidence type="ECO:0000259" key="9">
    <source>
        <dbReference type="Pfam" id="PF00291"/>
    </source>
</evidence>
<dbReference type="InterPro" id="IPR027278">
    <property type="entry name" value="ACCD_DCysDesulf"/>
</dbReference>
<feature type="domain" description="Tryptophan synthase beta chain-like PALP" evidence="9">
    <location>
        <begin position="19"/>
        <end position="314"/>
    </location>
</feature>
<evidence type="ECO:0000256" key="1">
    <source>
        <dbReference type="ARBA" id="ARBA00001933"/>
    </source>
</evidence>
<comment type="catalytic activity">
    <reaction evidence="7">
        <text>L-serine = pyruvate + NH4(+)</text>
        <dbReference type="Rhea" id="RHEA:19169"/>
        <dbReference type="ChEBI" id="CHEBI:15361"/>
        <dbReference type="ChEBI" id="CHEBI:28938"/>
        <dbReference type="ChEBI" id="CHEBI:33384"/>
        <dbReference type="EC" id="4.3.1.17"/>
    </reaction>
</comment>
<dbReference type="PIRSF" id="PIRSF006278">
    <property type="entry name" value="ACCD_DCysDesulf"/>
    <property type="match status" value="1"/>
</dbReference>
<evidence type="ECO:0000256" key="7">
    <source>
        <dbReference type="ARBA" id="ARBA00049406"/>
    </source>
</evidence>
<protein>
    <recommendedName>
        <fullName evidence="4">L-serine ammonia-lyase</fullName>
        <ecNumber evidence="4">4.3.1.17</ecNumber>
    </recommendedName>
</protein>
<dbReference type="InterPro" id="IPR036052">
    <property type="entry name" value="TrpB-like_PALP_sf"/>
</dbReference>
<dbReference type="AlphaFoldDB" id="A0A168MBE0"/>
<dbReference type="GO" id="GO:0016846">
    <property type="term" value="F:carbon-sulfur lyase activity"/>
    <property type="evidence" value="ECO:0007669"/>
    <property type="project" value="UniProtKB-ARBA"/>
</dbReference>
<dbReference type="Proteomes" id="UP000077051">
    <property type="component" value="Unassembled WGS sequence"/>
</dbReference>
<comment type="similarity">
    <text evidence="3">Belongs to the serine/threonine dehydratase family.</text>
</comment>
<evidence type="ECO:0000256" key="3">
    <source>
        <dbReference type="ARBA" id="ARBA00010869"/>
    </source>
</evidence>
<evidence type="ECO:0000313" key="11">
    <source>
        <dbReference type="Proteomes" id="UP000077051"/>
    </source>
</evidence>
<comment type="similarity">
    <text evidence="2">Belongs to the ACC deaminase/D-cysteine desulfhydrase family.</text>
</comment>
<dbReference type="VEuPathDB" id="FungiDB:MUCCIDRAFT_139911"/>
<dbReference type="GO" id="GO:0004794">
    <property type="term" value="F:threonine deaminase activity"/>
    <property type="evidence" value="ECO:0007669"/>
    <property type="project" value="TreeGrafter"/>
</dbReference>
<organism evidence="10 11">
    <name type="scientific">Mucor lusitanicus CBS 277.49</name>
    <dbReference type="NCBI Taxonomy" id="747725"/>
    <lineage>
        <taxon>Eukaryota</taxon>
        <taxon>Fungi</taxon>
        <taxon>Fungi incertae sedis</taxon>
        <taxon>Mucoromycota</taxon>
        <taxon>Mucoromycotina</taxon>
        <taxon>Mucoromycetes</taxon>
        <taxon>Mucorales</taxon>
        <taxon>Mucorineae</taxon>
        <taxon>Mucoraceae</taxon>
        <taxon>Mucor</taxon>
    </lineage>
</organism>
<feature type="modified residue" description="N6-(pyridoxal phosphate)lysine" evidence="8">
    <location>
        <position position="52"/>
    </location>
</feature>
<evidence type="ECO:0000313" key="10">
    <source>
        <dbReference type="EMBL" id="OAD04666.1"/>
    </source>
</evidence>
<dbReference type="EC" id="4.3.1.17" evidence="4"/>
<gene>
    <name evidence="10" type="ORF">MUCCIDRAFT_139911</name>
</gene>
<keyword evidence="6" id="KW-0456">Lyase</keyword>
<evidence type="ECO:0000256" key="2">
    <source>
        <dbReference type="ARBA" id="ARBA00008639"/>
    </source>
</evidence>
<feature type="non-terminal residue" evidence="10">
    <location>
        <position position="328"/>
    </location>
</feature>
<dbReference type="InterPro" id="IPR050147">
    <property type="entry name" value="Ser/Thr_Dehydratase"/>
</dbReference>
<dbReference type="GO" id="GO:0006567">
    <property type="term" value="P:L-threonine catabolic process"/>
    <property type="evidence" value="ECO:0007669"/>
    <property type="project" value="TreeGrafter"/>
</dbReference>
<dbReference type="OrthoDB" id="7773036at2759"/>
<sequence length="328" mass="35060">MDDSSDDDTQGYPHFETLHVQTPLIHSPKLSIKLDCNIYHKIESIQPSGSVKMRGIGNFCYKAVESRGTDIHFICGSGVNTVLAVAYCARQLNVDAILVMPKETPAPICDAVRLEGSQLILYGENWDVAESHARKLVKRNGVYVPSADHQHIWEGHASIIHELREQLGDDNPPAAIVCPVGGGGLLNGVITGLQDVGWKQVPVIAVETHGSNAFQASVVAGKLVTLSNISTIASGLASTSISAKSLELSLVHPVVPFAVSDAMAADAVRLFAEDNKFIVEAASGAGLSLCYTQVIRDILPSLEQEADVVVLVTGGSDISLTQLDEYRK</sequence>
<evidence type="ECO:0000256" key="5">
    <source>
        <dbReference type="ARBA" id="ARBA00022898"/>
    </source>
</evidence>
<dbReference type="PANTHER" id="PTHR48078">
    <property type="entry name" value="THREONINE DEHYDRATASE, MITOCHONDRIAL-RELATED"/>
    <property type="match status" value="1"/>
</dbReference>
<name>A0A168MBE0_MUCCL</name>
<dbReference type="STRING" id="747725.A0A168MBE0"/>
<dbReference type="InterPro" id="IPR001926">
    <property type="entry name" value="TrpB-like_PALP"/>
</dbReference>
<dbReference type="GO" id="GO:0003941">
    <property type="term" value="F:L-serine ammonia-lyase activity"/>
    <property type="evidence" value="ECO:0007669"/>
    <property type="project" value="UniProtKB-EC"/>
</dbReference>
<dbReference type="Pfam" id="PF00291">
    <property type="entry name" value="PALP"/>
    <property type="match status" value="1"/>
</dbReference>
<dbReference type="GO" id="GO:0009097">
    <property type="term" value="P:isoleucine biosynthetic process"/>
    <property type="evidence" value="ECO:0007669"/>
    <property type="project" value="TreeGrafter"/>
</dbReference>
<dbReference type="EMBL" id="AMYB01000003">
    <property type="protein sequence ID" value="OAD04666.1"/>
    <property type="molecule type" value="Genomic_DNA"/>
</dbReference>
<comment type="cofactor">
    <cofactor evidence="1">
        <name>pyridoxal 5'-phosphate</name>
        <dbReference type="ChEBI" id="CHEBI:597326"/>
    </cofactor>
</comment>
<accession>A0A168MBE0</accession>
<evidence type="ECO:0000256" key="4">
    <source>
        <dbReference type="ARBA" id="ARBA00012093"/>
    </source>
</evidence>
<comment type="caution">
    <text evidence="10">The sequence shown here is derived from an EMBL/GenBank/DDBJ whole genome shotgun (WGS) entry which is preliminary data.</text>
</comment>
<dbReference type="PANTHER" id="PTHR48078:SF2">
    <property type="entry name" value="CATABOLIC L-SERINE_THREONINE DEHYDRATASE"/>
    <property type="match status" value="1"/>
</dbReference>